<name>A0A917MEZ2_9SPHI</name>
<dbReference type="InterPro" id="IPR036890">
    <property type="entry name" value="HATPase_C_sf"/>
</dbReference>
<organism evidence="3 4">
    <name type="scientific">Parapedobacter pyrenivorans</name>
    <dbReference type="NCBI Taxonomy" id="1305674"/>
    <lineage>
        <taxon>Bacteria</taxon>
        <taxon>Pseudomonadati</taxon>
        <taxon>Bacteroidota</taxon>
        <taxon>Sphingobacteriia</taxon>
        <taxon>Sphingobacteriales</taxon>
        <taxon>Sphingobacteriaceae</taxon>
        <taxon>Parapedobacter</taxon>
    </lineage>
</organism>
<dbReference type="AlphaFoldDB" id="A0A917MEZ2"/>
<feature type="domain" description="Signal transduction histidine kinase internal region" evidence="2">
    <location>
        <begin position="138"/>
        <end position="215"/>
    </location>
</feature>
<keyword evidence="1" id="KW-0812">Transmembrane</keyword>
<dbReference type="GO" id="GO:0016020">
    <property type="term" value="C:membrane"/>
    <property type="evidence" value="ECO:0007669"/>
    <property type="project" value="InterPro"/>
</dbReference>
<keyword evidence="1" id="KW-0472">Membrane</keyword>
<dbReference type="Pfam" id="PF06580">
    <property type="entry name" value="His_kinase"/>
    <property type="match status" value="1"/>
</dbReference>
<reference evidence="3" key="1">
    <citation type="journal article" date="2014" name="Int. J. Syst. Evol. Microbiol.">
        <title>Complete genome sequence of Corynebacterium casei LMG S-19264T (=DSM 44701T), isolated from a smear-ripened cheese.</title>
        <authorList>
            <consortium name="US DOE Joint Genome Institute (JGI-PGF)"/>
            <person name="Walter F."/>
            <person name="Albersmeier A."/>
            <person name="Kalinowski J."/>
            <person name="Ruckert C."/>
        </authorList>
    </citation>
    <scope>NUCLEOTIDE SEQUENCE</scope>
    <source>
        <strain evidence="3">CGMCC 1.12195</strain>
    </source>
</reference>
<dbReference type="EMBL" id="BMER01000006">
    <property type="protein sequence ID" value="GGH02028.1"/>
    <property type="molecule type" value="Genomic_DNA"/>
</dbReference>
<sequence length="332" mass="38217">MVIVLLLLVFFSFELDEEQHQSLHTLFKPSKLAFFANYLAAAMVINYVLLPVFYYHKRWILFIVALSAVLTAVILVDEFILEQIFFPDTRGTHFPGLMFTLVETLPIIIIIVAFKLAWDSNRRQRELERLAGLMKESEIQFLKSQINPHFLFNNLNSLYAYAIDNSPKTPSIILELSAVLRYMLYDCQSDFVALPREIQQLENYVALNRLQIENRGEIQFTKDIANLDFSIPPLILIVFVENAFKHSTGSQAANIAVEIRVQVSTDGKLTFLCKNNYSLDYQSASLEKGIGLENVRKRLDLQYPGAHELDIQDNGSIFITRLTMQLKKRDKL</sequence>
<dbReference type="PANTHER" id="PTHR34220:SF7">
    <property type="entry name" value="SENSOR HISTIDINE KINASE YPDA"/>
    <property type="match status" value="1"/>
</dbReference>
<feature type="transmembrane region" description="Helical" evidence="1">
    <location>
        <begin position="96"/>
        <end position="118"/>
    </location>
</feature>
<accession>A0A917MEZ2</accession>
<dbReference type="Gene3D" id="3.30.565.10">
    <property type="entry name" value="Histidine kinase-like ATPase, C-terminal domain"/>
    <property type="match status" value="1"/>
</dbReference>
<evidence type="ECO:0000256" key="1">
    <source>
        <dbReference type="SAM" id="Phobius"/>
    </source>
</evidence>
<keyword evidence="1" id="KW-1133">Transmembrane helix</keyword>
<gene>
    <name evidence="3" type="ORF">GCM10007415_42680</name>
</gene>
<dbReference type="InterPro" id="IPR050640">
    <property type="entry name" value="Bact_2-comp_sensor_kinase"/>
</dbReference>
<comment type="caution">
    <text evidence="3">The sequence shown here is derived from an EMBL/GenBank/DDBJ whole genome shotgun (WGS) entry which is preliminary data.</text>
</comment>
<dbReference type="PANTHER" id="PTHR34220">
    <property type="entry name" value="SENSOR HISTIDINE KINASE YPDA"/>
    <property type="match status" value="1"/>
</dbReference>
<dbReference type="InterPro" id="IPR010559">
    <property type="entry name" value="Sig_transdc_His_kin_internal"/>
</dbReference>
<dbReference type="GO" id="GO:0000155">
    <property type="term" value="F:phosphorelay sensor kinase activity"/>
    <property type="evidence" value="ECO:0007669"/>
    <property type="project" value="InterPro"/>
</dbReference>
<feature type="transmembrane region" description="Helical" evidence="1">
    <location>
        <begin position="32"/>
        <end position="52"/>
    </location>
</feature>
<evidence type="ECO:0000313" key="4">
    <source>
        <dbReference type="Proteomes" id="UP000660862"/>
    </source>
</evidence>
<evidence type="ECO:0000259" key="2">
    <source>
        <dbReference type="Pfam" id="PF06580"/>
    </source>
</evidence>
<evidence type="ECO:0000313" key="3">
    <source>
        <dbReference type="EMBL" id="GGH02028.1"/>
    </source>
</evidence>
<feature type="transmembrane region" description="Helical" evidence="1">
    <location>
        <begin position="59"/>
        <end position="76"/>
    </location>
</feature>
<keyword evidence="4" id="KW-1185">Reference proteome</keyword>
<protein>
    <recommendedName>
        <fullName evidence="2">Signal transduction histidine kinase internal region domain-containing protein</fullName>
    </recommendedName>
</protein>
<reference evidence="3" key="2">
    <citation type="submission" date="2020-09" db="EMBL/GenBank/DDBJ databases">
        <authorList>
            <person name="Sun Q."/>
            <person name="Zhou Y."/>
        </authorList>
    </citation>
    <scope>NUCLEOTIDE SEQUENCE</scope>
    <source>
        <strain evidence="3">CGMCC 1.12195</strain>
    </source>
</reference>
<proteinExistence type="predicted"/>
<dbReference type="Proteomes" id="UP000660862">
    <property type="component" value="Unassembled WGS sequence"/>
</dbReference>